<evidence type="ECO:0000313" key="2">
    <source>
        <dbReference type="Proteomes" id="UP001202943"/>
    </source>
</evidence>
<gene>
    <name evidence="1" type="ORF">M8C81_14695</name>
</gene>
<reference evidence="1" key="2">
    <citation type="submission" date="2023-08" db="EMBL/GenBank/DDBJ databases">
        <title>Isolation, Identification, Denitrification Characteristics of A Highly Efficient Aerobic Denitrifying Bacterial Strain DS2.</title>
        <authorList>
            <person name="Wang H."/>
        </authorList>
    </citation>
    <scope>NUCLEOTIDE SEQUENCE</scope>
    <source>
        <strain evidence="1">DS2</strain>
    </source>
</reference>
<name>A0AAW5HLF7_PSEPU</name>
<accession>A0AAW5HLF7</accession>
<feature type="non-terminal residue" evidence="1">
    <location>
        <position position="1"/>
    </location>
</feature>
<dbReference type="RefSeq" id="WP_252459902.1">
    <property type="nucleotide sequence ID" value="NZ_JAMHFX010000179.1"/>
</dbReference>
<dbReference type="EMBL" id="JAMHFX010000179">
    <property type="protein sequence ID" value="MCO1621848.1"/>
    <property type="molecule type" value="Genomic_DNA"/>
</dbReference>
<protein>
    <submittedName>
        <fullName evidence="1">Uncharacterized protein</fullName>
    </submittedName>
</protein>
<dbReference type="Proteomes" id="UP001202943">
    <property type="component" value="Unassembled WGS sequence"/>
</dbReference>
<organism evidence="1 2">
    <name type="scientific">Pseudomonas putida</name>
    <name type="common">Arthrobacter siderocapsulatus</name>
    <dbReference type="NCBI Taxonomy" id="303"/>
    <lineage>
        <taxon>Bacteria</taxon>
        <taxon>Pseudomonadati</taxon>
        <taxon>Pseudomonadota</taxon>
        <taxon>Gammaproteobacteria</taxon>
        <taxon>Pseudomonadales</taxon>
        <taxon>Pseudomonadaceae</taxon>
        <taxon>Pseudomonas</taxon>
    </lineage>
</organism>
<evidence type="ECO:0000313" key="1">
    <source>
        <dbReference type="EMBL" id="MCO1621848.1"/>
    </source>
</evidence>
<reference evidence="1" key="1">
    <citation type="submission" date="2022-05" db="EMBL/GenBank/DDBJ databases">
        <authorList>
            <person name="Yi M."/>
        </authorList>
    </citation>
    <scope>NUCLEOTIDE SEQUENCE</scope>
    <source>
        <strain evidence="1">DS2</strain>
    </source>
</reference>
<comment type="caution">
    <text evidence="1">The sequence shown here is derived from an EMBL/GenBank/DDBJ whole genome shotgun (WGS) entry which is preliminary data.</text>
</comment>
<sequence length="66" mass="7404">FTREEASTGDLLTNQNIPFDYRPVPFAANCLTPAQPRTIPPHATLPKFIKKHPHLQARSRSALARP</sequence>
<proteinExistence type="predicted"/>
<dbReference type="AlphaFoldDB" id="A0AAW5HLF7"/>